<evidence type="ECO:0000313" key="2">
    <source>
        <dbReference type="WBParaSite" id="JU765_v2.g11825.t1"/>
    </source>
</evidence>
<proteinExistence type="predicted"/>
<evidence type="ECO:0000313" key="1">
    <source>
        <dbReference type="Proteomes" id="UP000887576"/>
    </source>
</evidence>
<organism evidence="1 2">
    <name type="scientific">Panagrolaimus sp. JU765</name>
    <dbReference type="NCBI Taxonomy" id="591449"/>
    <lineage>
        <taxon>Eukaryota</taxon>
        <taxon>Metazoa</taxon>
        <taxon>Ecdysozoa</taxon>
        <taxon>Nematoda</taxon>
        <taxon>Chromadorea</taxon>
        <taxon>Rhabditida</taxon>
        <taxon>Tylenchina</taxon>
        <taxon>Panagrolaimomorpha</taxon>
        <taxon>Panagrolaimoidea</taxon>
        <taxon>Panagrolaimidae</taxon>
        <taxon>Panagrolaimus</taxon>
    </lineage>
</organism>
<reference evidence="2" key="1">
    <citation type="submission" date="2022-11" db="UniProtKB">
        <authorList>
            <consortium name="WormBaseParasite"/>
        </authorList>
    </citation>
    <scope>IDENTIFICATION</scope>
</reference>
<accession>A0AC34Q134</accession>
<name>A0AC34Q134_9BILA</name>
<dbReference type="WBParaSite" id="JU765_v2.g11825.t1">
    <property type="protein sequence ID" value="JU765_v2.g11825.t1"/>
    <property type="gene ID" value="JU765_v2.g11825"/>
</dbReference>
<protein>
    <submittedName>
        <fullName evidence="2">Uncharacterized protein</fullName>
    </submittedName>
</protein>
<dbReference type="Proteomes" id="UP000887576">
    <property type="component" value="Unplaced"/>
</dbReference>
<sequence length="134" mass="15641">MKFFVVIFLGIFINCFTQPIWQIANKSFKDCCENGNFTKYDYLKYCNFDFRSIEVINEFIDEMDMEEFDIYHKCFFASKNQTTCCLERGMTEFCANACDATKPLELVSELNECNYEPARLCGQGANLADPEEKK</sequence>